<proteinExistence type="predicted"/>
<feature type="transmembrane region" description="Helical" evidence="11">
    <location>
        <begin position="19"/>
        <end position="36"/>
    </location>
</feature>
<keyword evidence="14" id="KW-1185">Reference proteome</keyword>
<gene>
    <name evidence="13" type="ORF">H1S01_10650</name>
</gene>
<dbReference type="InterPro" id="IPR004017">
    <property type="entry name" value="Cys_rich_dom"/>
</dbReference>
<dbReference type="Gene3D" id="1.20.950.20">
    <property type="entry name" value="Transmembrane di-heme cytochromes, Chain C"/>
    <property type="match status" value="1"/>
</dbReference>
<dbReference type="Pfam" id="PF02754">
    <property type="entry name" value="CCG"/>
    <property type="match status" value="2"/>
</dbReference>
<dbReference type="Pfam" id="PF13183">
    <property type="entry name" value="Fer4_8"/>
    <property type="match status" value="1"/>
</dbReference>
<dbReference type="Pfam" id="PF02665">
    <property type="entry name" value="Nitrate_red_gam"/>
    <property type="match status" value="1"/>
</dbReference>
<dbReference type="PROSITE" id="PS51379">
    <property type="entry name" value="4FE4S_FER_2"/>
    <property type="match status" value="2"/>
</dbReference>
<dbReference type="InterPro" id="IPR017896">
    <property type="entry name" value="4Fe4S_Fe-S-bd"/>
</dbReference>
<keyword evidence="4 11" id="KW-0812">Transmembrane</keyword>
<feature type="transmembrane region" description="Helical" evidence="11">
    <location>
        <begin position="80"/>
        <end position="98"/>
    </location>
</feature>
<feature type="domain" description="4Fe-4S ferredoxin-type" evidence="12">
    <location>
        <begin position="272"/>
        <end position="303"/>
    </location>
</feature>
<keyword evidence="8" id="KW-0408">Iron</keyword>
<feature type="domain" description="4Fe-4S ferredoxin-type" evidence="12">
    <location>
        <begin position="353"/>
        <end position="383"/>
    </location>
</feature>
<keyword evidence="9" id="KW-0411">Iron-sulfur</keyword>
<dbReference type="InterPro" id="IPR036197">
    <property type="entry name" value="NarG-like_sf"/>
</dbReference>
<evidence type="ECO:0000313" key="14">
    <source>
        <dbReference type="Proteomes" id="UP000617402"/>
    </source>
</evidence>
<feature type="transmembrane region" description="Helical" evidence="11">
    <location>
        <begin position="206"/>
        <end position="223"/>
    </location>
</feature>
<dbReference type="SUPFAM" id="SSF46548">
    <property type="entry name" value="alpha-helical ferredoxin"/>
    <property type="match status" value="1"/>
</dbReference>
<dbReference type="PANTHER" id="PTHR43255">
    <property type="entry name" value="IRON-SULFUR-BINDING OXIDOREDUCTASE FADF-RELATED-RELATED"/>
    <property type="match status" value="1"/>
</dbReference>
<dbReference type="SUPFAM" id="SSF103501">
    <property type="entry name" value="Respiratory nitrate reductase 1 gamma chain"/>
    <property type="match status" value="1"/>
</dbReference>
<dbReference type="Proteomes" id="UP000617402">
    <property type="component" value="Unassembled WGS sequence"/>
</dbReference>
<keyword evidence="6 11" id="KW-1133">Transmembrane helix</keyword>
<name>A0ABR7T2G6_HELCL</name>
<organism evidence="13 14">
    <name type="scientific">Heliobacterium chlorum</name>
    <dbReference type="NCBI Taxonomy" id="2698"/>
    <lineage>
        <taxon>Bacteria</taxon>
        <taxon>Bacillati</taxon>
        <taxon>Bacillota</taxon>
        <taxon>Clostridia</taxon>
        <taxon>Eubacteriales</taxon>
        <taxon>Heliobacteriaceae</taxon>
        <taxon>Heliobacterium</taxon>
    </lineage>
</organism>
<evidence type="ECO:0000256" key="7">
    <source>
        <dbReference type="ARBA" id="ARBA00023002"/>
    </source>
</evidence>
<dbReference type="Gene3D" id="1.10.1060.10">
    <property type="entry name" value="Alpha-helical ferredoxin"/>
    <property type="match status" value="1"/>
</dbReference>
<dbReference type="PANTHER" id="PTHR43255:SF1">
    <property type="entry name" value="IRON-SULFUR-BINDING OXIDOREDUCTASE FADF-RELATED"/>
    <property type="match status" value="1"/>
</dbReference>
<accession>A0ABR7T2G6</accession>
<evidence type="ECO:0000256" key="2">
    <source>
        <dbReference type="ARBA" id="ARBA00022475"/>
    </source>
</evidence>
<keyword evidence="5" id="KW-0479">Metal-binding</keyword>
<dbReference type="InterPro" id="IPR023234">
    <property type="entry name" value="NarG-like_domain"/>
</dbReference>
<evidence type="ECO:0000256" key="11">
    <source>
        <dbReference type="SAM" id="Phobius"/>
    </source>
</evidence>
<feature type="transmembrane region" description="Helical" evidence="11">
    <location>
        <begin position="110"/>
        <end position="133"/>
    </location>
</feature>
<evidence type="ECO:0000256" key="6">
    <source>
        <dbReference type="ARBA" id="ARBA00022989"/>
    </source>
</evidence>
<evidence type="ECO:0000256" key="1">
    <source>
        <dbReference type="ARBA" id="ARBA00004651"/>
    </source>
</evidence>
<keyword evidence="10 11" id="KW-0472">Membrane</keyword>
<evidence type="ECO:0000256" key="8">
    <source>
        <dbReference type="ARBA" id="ARBA00023004"/>
    </source>
</evidence>
<evidence type="ECO:0000256" key="4">
    <source>
        <dbReference type="ARBA" id="ARBA00022692"/>
    </source>
</evidence>
<dbReference type="PROSITE" id="PS00198">
    <property type="entry name" value="4FE4S_FER_1"/>
    <property type="match status" value="2"/>
</dbReference>
<feature type="transmembrane region" description="Helical" evidence="11">
    <location>
        <begin position="153"/>
        <end position="174"/>
    </location>
</feature>
<keyword evidence="2" id="KW-1003">Cell membrane</keyword>
<evidence type="ECO:0000256" key="9">
    <source>
        <dbReference type="ARBA" id="ARBA00023014"/>
    </source>
</evidence>
<reference evidence="13 14" key="1">
    <citation type="submission" date="2020-07" db="EMBL/GenBank/DDBJ databases">
        <title>Draft whole-genome sequence of Heliobacterium chlorum DSM 3682, type strain.</title>
        <authorList>
            <person name="Kyndt J.A."/>
            <person name="Meyer T.E."/>
            <person name="Imhoff J.F."/>
        </authorList>
    </citation>
    <scope>NUCLEOTIDE SEQUENCE [LARGE SCALE GENOMIC DNA]</scope>
    <source>
        <strain evidence="13 14">DSM 3682</strain>
    </source>
</reference>
<sequence length="693" mass="77267">MLNTASREIYWNIPPSLKILMYTLLLFAVANLAYGLHQRYQHWMVGQKTNPAGDLGRCIRETFLQRRVLKDLYPGIKHGAIFWGFTVMFLTTVIIAVQEQLKIEVFTGNLYLFFSLIADIGGLAAMTGLLMALYRRYVQKPDRLDNRPDDAIVLLLLLGIIVTGFLVEGIRVAATNDIWADYSPVGNIVAELFRGSSENSLRSAHLGLWVTHMLATMAFIGYIPQSKLMHIFTTPLNQYYADESSAKTLPLVDLEAEDAETFGISKIEEFTHKQLMDLDACTRCGRCQDNCPAYLTGKPLSPKKMTQDLKEALNQKAPELIAKAKAELSGEGQGEETTAPSVEEAVTRSLIGDVIEQDTIWSCTTCRACQEVCPAYVEHIPKTVELRRNLVLMESDFPAEVQTTFRNMENNGNPWGIGWAKRADWLGDLDVPQMGELDDPAEVEYLYWVGCAGSFDERNKKVSRALVKILQSAGVTFAILGAEEKCCGDSARRIGNEYLYQMLAMENIETMNNYGVKKIITACPHCLNTLKNDYPQMGGNFEVIHHTELIAQLLQSAKLRLNGQKGKSYTYHDSCYLGRYNRVFEAPRDVLKQAGVQVVEMERNHEHSFCCGAGGGRMWMEETLGSRINLNRTEQALSTGAEGIAANCPFCLTMLTDGVKAKELADKIPVLDLAEIVSELIPETAKESDAQAS</sequence>
<evidence type="ECO:0000256" key="5">
    <source>
        <dbReference type="ARBA" id="ARBA00022723"/>
    </source>
</evidence>
<keyword evidence="7" id="KW-0560">Oxidoreductase</keyword>
<comment type="subcellular location">
    <subcellularLocation>
        <location evidence="1">Cell membrane</location>
        <topology evidence="1">Multi-pass membrane protein</topology>
    </subcellularLocation>
</comment>
<keyword evidence="3" id="KW-0004">4Fe-4S</keyword>
<dbReference type="EMBL" id="JACVHF010000009">
    <property type="protein sequence ID" value="MBC9784970.1"/>
    <property type="molecule type" value="Genomic_DNA"/>
</dbReference>
<dbReference type="InterPro" id="IPR009051">
    <property type="entry name" value="Helical_ferredxn"/>
</dbReference>
<protein>
    <submittedName>
        <fullName evidence="13">4Fe-4S dicluster domain-containing protein</fullName>
    </submittedName>
</protein>
<comment type="caution">
    <text evidence="13">The sequence shown here is derived from an EMBL/GenBank/DDBJ whole genome shotgun (WGS) entry which is preliminary data.</text>
</comment>
<dbReference type="InterPro" id="IPR051460">
    <property type="entry name" value="HdrC_iron-sulfur_subunit"/>
</dbReference>
<dbReference type="RefSeq" id="WP_188040400.1">
    <property type="nucleotide sequence ID" value="NZ_JACVHF010000009.1"/>
</dbReference>
<evidence type="ECO:0000259" key="12">
    <source>
        <dbReference type="PROSITE" id="PS51379"/>
    </source>
</evidence>
<evidence type="ECO:0000256" key="3">
    <source>
        <dbReference type="ARBA" id="ARBA00022485"/>
    </source>
</evidence>
<evidence type="ECO:0000256" key="10">
    <source>
        <dbReference type="ARBA" id="ARBA00023136"/>
    </source>
</evidence>
<dbReference type="InterPro" id="IPR017900">
    <property type="entry name" value="4Fe4S_Fe_S_CS"/>
</dbReference>
<evidence type="ECO:0000313" key="13">
    <source>
        <dbReference type="EMBL" id="MBC9784970.1"/>
    </source>
</evidence>